<dbReference type="Gene3D" id="2.40.380.10">
    <property type="entry name" value="FomD-like"/>
    <property type="match status" value="1"/>
</dbReference>
<dbReference type="Proteomes" id="UP000609879">
    <property type="component" value="Unassembled WGS sequence"/>
</dbReference>
<feature type="domain" description="DUF402" evidence="3">
    <location>
        <begin position="57"/>
        <end position="178"/>
    </location>
</feature>
<sequence>MWPYGTQILYRYGRDGRAGFVRTGRVIADDGDGLALWIGPGSPQIESVPVDGRPLRDRPVRERFEVERVRERTTWRGPGIVQFAPARGDWSVWWFFTGEGDFEGWYVNLESPRVRWAGGVDSSDRALDVVITPDRVARWKDEDEFAELTGRPGRWPASQAAGIHRTGEELIARAAAGEPPFDGRFTSYRPDPAWQPVSLPGDWDRPHLAGP</sequence>
<protein>
    <recommendedName>
        <fullName evidence="3">DUF402 domain-containing protein</fullName>
    </recommendedName>
</protein>
<dbReference type="InterPro" id="IPR007295">
    <property type="entry name" value="DUF402"/>
</dbReference>
<evidence type="ECO:0000256" key="2">
    <source>
        <dbReference type="SAM" id="MobiDB-lite"/>
    </source>
</evidence>
<dbReference type="InterPro" id="IPR035930">
    <property type="entry name" value="FomD-like_sf"/>
</dbReference>
<dbReference type="SUPFAM" id="SSF159234">
    <property type="entry name" value="FomD-like"/>
    <property type="match status" value="1"/>
</dbReference>
<comment type="caution">
    <text evidence="4">The sequence shown here is derived from an EMBL/GenBank/DDBJ whole genome shotgun (WGS) entry which is preliminary data.</text>
</comment>
<feature type="compositionally biased region" description="Basic and acidic residues" evidence="2">
    <location>
        <begin position="202"/>
        <end position="211"/>
    </location>
</feature>
<dbReference type="InterPro" id="IPR050212">
    <property type="entry name" value="Ntdp-like"/>
</dbReference>
<keyword evidence="1" id="KW-0378">Hydrolase</keyword>
<dbReference type="Pfam" id="PF04167">
    <property type="entry name" value="DUF402"/>
    <property type="match status" value="1"/>
</dbReference>
<dbReference type="PANTHER" id="PTHR39159">
    <property type="match status" value="1"/>
</dbReference>
<evidence type="ECO:0000313" key="5">
    <source>
        <dbReference type="Proteomes" id="UP000609879"/>
    </source>
</evidence>
<gene>
    <name evidence="4" type="ORF">Ade02nite_36170</name>
</gene>
<feature type="region of interest" description="Disordered" evidence="2">
    <location>
        <begin position="176"/>
        <end position="211"/>
    </location>
</feature>
<dbReference type="EMBL" id="BOMI01000067">
    <property type="protein sequence ID" value="GID74976.1"/>
    <property type="molecule type" value="Genomic_DNA"/>
</dbReference>
<reference evidence="4 5" key="1">
    <citation type="submission" date="2021-01" db="EMBL/GenBank/DDBJ databases">
        <title>Whole genome shotgun sequence of Actinoplanes deccanensis NBRC 13994.</title>
        <authorList>
            <person name="Komaki H."/>
            <person name="Tamura T."/>
        </authorList>
    </citation>
    <scope>NUCLEOTIDE SEQUENCE [LARGE SCALE GENOMIC DNA]</scope>
    <source>
        <strain evidence="4 5">NBRC 13994</strain>
    </source>
</reference>
<name>A0ABQ3Y4Q4_9ACTN</name>
<organism evidence="4 5">
    <name type="scientific">Paractinoplanes deccanensis</name>
    <dbReference type="NCBI Taxonomy" id="113561"/>
    <lineage>
        <taxon>Bacteria</taxon>
        <taxon>Bacillati</taxon>
        <taxon>Actinomycetota</taxon>
        <taxon>Actinomycetes</taxon>
        <taxon>Micromonosporales</taxon>
        <taxon>Micromonosporaceae</taxon>
        <taxon>Paractinoplanes</taxon>
    </lineage>
</organism>
<dbReference type="PANTHER" id="PTHR39159:SF1">
    <property type="entry name" value="UPF0374 PROTEIN YGAC"/>
    <property type="match status" value="1"/>
</dbReference>
<accession>A0ABQ3Y4Q4</accession>
<evidence type="ECO:0000313" key="4">
    <source>
        <dbReference type="EMBL" id="GID74976.1"/>
    </source>
</evidence>
<dbReference type="RefSeq" id="WP_203764362.1">
    <property type="nucleotide sequence ID" value="NZ_BAAABO010000036.1"/>
</dbReference>
<evidence type="ECO:0000256" key="1">
    <source>
        <dbReference type="ARBA" id="ARBA00022801"/>
    </source>
</evidence>
<keyword evidence="5" id="KW-1185">Reference proteome</keyword>
<proteinExistence type="predicted"/>
<evidence type="ECO:0000259" key="3">
    <source>
        <dbReference type="Pfam" id="PF04167"/>
    </source>
</evidence>